<protein>
    <submittedName>
        <fullName evidence="1">Uncharacterized protein</fullName>
    </submittedName>
</protein>
<proteinExistence type="predicted"/>
<evidence type="ECO:0000313" key="1">
    <source>
        <dbReference type="EMBL" id="KHN82002.1"/>
    </source>
</evidence>
<dbReference type="Proteomes" id="UP000031036">
    <property type="component" value="Unassembled WGS sequence"/>
</dbReference>
<evidence type="ECO:0000313" key="2">
    <source>
        <dbReference type="Proteomes" id="UP000031036"/>
    </source>
</evidence>
<accession>A0A0B2VKN3</accession>
<comment type="caution">
    <text evidence="1">The sequence shown here is derived from an EMBL/GenBank/DDBJ whole genome shotgun (WGS) entry which is preliminary data.</text>
</comment>
<dbReference type="AlphaFoldDB" id="A0A0B2VKN3"/>
<dbReference type="EMBL" id="JPKZ01001430">
    <property type="protein sequence ID" value="KHN82002.1"/>
    <property type="molecule type" value="Genomic_DNA"/>
</dbReference>
<gene>
    <name evidence="1" type="ORF">Tcan_18821</name>
</gene>
<sequence>MKWLRPASSTTENANFGFGAVLRESLSPASDTKRITILTSSNSYELKSGIIIQESGKLFISDAFITLLTRHILVPLIHLPLLYKISQSMLWACFRIYDPVSFDRLTLEYVIKDKPSCKPFVTLWFLLGSEID</sequence>
<organism evidence="1 2">
    <name type="scientific">Toxocara canis</name>
    <name type="common">Canine roundworm</name>
    <dbReference type="NCBI Taxonomy" id="6265"/>
    <lineage>
        <taxon>Eukaryota</taxon>
        <taxon>Metazoa</taxon>
        <taxon>Ecdysozoa</taxon>
        <taxon>Nematoda</taxon>
        <taxon>Chromadorea</taxon>
        <taxon>Rhabditida</taxon>
        <taxon>Spirurina</taxon>
        <taxon>Ascaridomorpha</taxon>
        <taxon>Ascaridoidea</taxon>
        <taxon>Toxocaridae</taxon>
        <taxon>Toxocara</taxon>
    </lineage>
</organism>
<keyword evidence="2" id="KW-1185">Reference proteome</keyword>
<name>A0A0B2VKN3_TOXCA</name>
<reference evidence="1 2" key="1">
    <citation type="submission" date="2014-11" db="EMBL/GenBank/DDBJ databases">
        <title>Genetic blueprint of the zoonotic pathogen Toxocara canis.</title>
        <authorList>
            <person name="Zhu X.-Q."/>
            <person name="Korhonen P.K."/>
            <person name="Cai H."/>
            <person name="Young N.D."/>
            <person name="Nejsum P."/>
            <person name="von Samson-Himmelstjerna G."/>
            <person name="Boag P.R."/>
            <person name="Tan P."/>
            <person name="Li Q."/>
            <person name="Min J."/>
            <person name="Yang Y."/>
            <person name="Wang X."/>
            <person name="Fang X."/>
            <person name="Hall R.S."/>
            <person name="Hofmann A."/>
            <person name="Sternberg P.W."/>
            <person name="Jex A.R."/>
            <person name="Gasser R.B."/>
        </authorList>
    </citation>
    <scope>NUCLEOTIDE SEQUENCE [LARGE SCALE GENOMIC DNA]</scope>
    <source>
        <strain evidence="1">PN_DK_2014</strain>
    </source>
</reference>